<evidence type="ECO:0000313" key="2">
    <source>
        <dbReference type="EMBL" id="EGO01792.1"/>
    </source>
</evidence>
<organism evidence="3">
    <name type="scientific">Serpula lacrymans var. lacrymans (strain S7.3)</name>
    <name type="common">Dry rot fungus</name>
    <dbReference type="NCBI Taxonomy" id="936435"/>
    <lineage>
        <taxon>Eukaryota</taxon>
        <taxon>Fungi</taxon>
        <taxon>Dikarya</taxon>
        <taxon>Basidiomycota</taxon>
        <taxon>Agaricomycotina</taxon>
        <taxon>Agaricomycetes</taxon>
        <taxon>Agaricomycetidae</taxon>
        <taxon>Boletales</taxon>
        <taxon>Coniophorineae</taxon>
        <taxon>Serpulaceae</taxon>
        <taxon>Serpula</taxon>
    </lineage>
</organism>
<gene>
    <name evidence="2" type="ORF">SERLA73DRAFT_70953</name>
</gene>
<evidence type="ECO:0000313" key="3">
    <source>
        <dbReference type="Proteomes" id="UP000008063"/>
    </source>
</evidence>
<name>F8PNR5_SERL3</name>
<feature type="region of interest" description="Disordered" evidence="1">
    <location>
        <begin position="145"/>
        <end position="195"/>
    </location>
</feature>
<protein>
    <submittedName>
        <fullName evidence="2">Uncharacterized protein</fullName>
    </submittedName>
</protein>
<dbReference type="Proteomes" id="UP000008063">
    <property type="component" value="Unassembled WGS sequence"/>
</dbReference>
<evidence type="ECO:0000256" key="1">
    <source>
        <dbReference type="SAM" id="MobiDB-lite"/>
    </source>
</evidence>
<dbReference type="InParanoid" id="F8PNR5"/>
<proteinExistence type="predicted"/>
<dbReference type="AlphaFoldDB" id="F8PNR5"/>
<reference evidence="3" key="1">
    <citation type="journal article" date="2011" name="Science">
        <title>The plant cell wall-decomposing machinery underlies the functional diversity of forest fungi.</title>
        <authorList>
            <person name="Eastwood D.C."/>
            <person name="Floudas D."/>
            <person name="Binder M."/>
            <person name="Majcherczyk A."/>
            <person name="Schneider P."/>
            <person name="Aerts A."/>
            <person name="Asiegbu F.O."/>
            <person name="Baker S.E."/>
            <person name="Barry K."/>
            <person name="Bendiksby M."/>
            <person name="Blumentritt M."/>
            <person name="Coutinho P.M."/>
            <person name="Cullen D."/>
            <person name="de Vries R.P."/>
            <person name="Gathman A."/>
            <person name="Goodell B."/>
            <person name="Henrissat B."/>
            <person name="Ihrmark K."/>
            <person name="Kauserud H."/>
            <person name="Kohler A."/>
            <person name="LaButti K."/>
            <person name="Lapidus A."/>
            <person name="Lavin J.L."/>
            <person name="Lee Y.-H."/>
            <person name="Lindquist E."/>
            <person name="Lilly W."/>
            <person name="Lucas S."/>
            <person name="Morin E."/>
            <person name="Murat C."/>
            <person name="Oguiza J.A."/>
            <person name="Park J."/>
            <person name="Pisabarro A.G."/>
            <person name="Riley R."/>
            <person name="Rosling A."/>
            <person name="Salamov A."/>
            <person name="Schmidt O."/>
            <person name="Schmutz J."/>
            <person name="Skrede I."/>
            <person name="Stenlid J."/>
            <person name="Wiebenga A."/>
            <person name="Xie X."/>
            <person name="Kuees U."/>
            <person name="Hibbett D.S."/>
            <person name="Hoffmeister D."/>
            <person name="Hoegberg N."/>
            <person name="Martin F."/>
            <person name="Grigoriev I.V."/>
            <person name="Watkinson S.C."/>
        </authorList>
    </citation>
    <scope>NUCLEOTIDE SEQUENCE [LARGE SCALE GENOMIC DNA]</scope>
    <source>
        <strain evidence="3">strain S7.3</strain>
    </source>
</reference>
<keyword evidence="3" id="KW-1185">Reference proteome</keyword>
<accession>F8PNR5</accession>
<sequence length="195" mass="21363">MLVHIPAGLEDARSARLLSVQQCLTIGEIVVLVPMPYTNATHEFLELVFSSHEKELAADVAHKKLQALRDAGNFPSSLAEVKVQNKWSLKADTNVAMGEVTASGSKSVESLIDRKVSMALKKILPFLTLLQKNKVDFVKRAAKRRRELTDRSEGASRSNEPPPPAKKGKKGGEPYKGKINRVKKDGKGKGKAPQK</sequence>
<dbReference type="EMBL" id="GL945477">
    <property type="protein sequence ID" value="EGO01792.1"/>
    <property type="molecule type" value="Genomic_DNA"/>
</dbReference>
<dbReference type="HOGENOM" id="CLU_1504333_0_0_1"/>
<feature type="compositionally biased region" description="Basic and acidic residues" evidence="1">
    <location>
        <begin position="170"/>
        <end position="188"/>
    </location>
</feature>